<dbReference type="RefSeq" id="WP_048035155.1">
    <property type="nucleotide sequence ID" value="NZ_CP030117.1"/>
</dbReference>
<name>A0A2Z4MQC3_BREBE</name>
<dbReference type="Pfam" id="PF00111">
    <property type="entry name" value="Fer2"/>
    <property type="match status" value="1"/>
</dbReference>
<sequence>MRKQLTVGSLIPGRSDVQMSSPAPVPVHTHTSLKKTEMSPARPQSEQKLVQVKQHSQTMPVRYTPSETLLQAALAQDQPIAYKCQQGHCGKCHVQIVAGASLLAPPTGQEKAKLGEKLATGYRLACQSTFRSSIPTT</sequence>
<feature type="region of interest" description="Disordered" evidence="1">
    <location>
        <begin position="1"/>
        <end position="45"/>
    </location>
</feature>
<protein>
    <submittedName>
        <fullName evidence="3">Ferredoxin</fullName>
    </submittedName>
</protein>
<feature type="domain" description="2Fe-2S ferredoxin-type" evidence="2">
    <location>
        <begin position="48"/>
        <end position="137"/>
    </location>
</feature>
<accession>A0A2Z4MQC3</accession>
<gene>
    <name evidence="3" type="ORF">AB432_028450</name>
</gene>
<dbReference type="EMBL" id="CP030117">
    <property type="protein sequence ID" value="AWX58734.1"/>
    <property type="molecule type" value="Genomic_DNA"/>
</dbReference>
<dbReference type="SUPFAM" id="SSF54292">
    <property type="entry name" value="2Fe-2S ferredoxin-like"/>
    <property type="match status" value="1"/>
</dbReference>
<dbReference type="InterPro" id="IPR036010">
    <property type="entry name" value="2Fe-2S_ferredoxin-like_sf"/>
</dbReference>
<dbReference type="InterPro" id="IPR001041">
    <property type="entry name" value="2Fe-2S_ferredoxin-type"/>
</dbReference>
<evidence type="ECO:0000313" key="4">
    <source>
        <dbReference type="Proteomes" id="UP000036061"/>
    </source>
</evidence>
<dbReference type="InterPro" id="IPR012675">
    <property type="entry name" value="Beta-grasp_dom_sf"/>
</dbReference>
<dbReference type="GO" id="GO:0051536">
    <property type="term" value="F:iron-sulfur cluster binding"/>
    <property type="evidence" value="ECO:0007669"/>
    <property type="project" value="InterPro"/>
</dbReference>
<reference evidence="3 4" key="1">
    <citation type="journal article" date="2015" name="Genome Announc.">
        <title>Draft Genome Sequence of Brevibacillus brevis DZQ7, a Plant Growth-Promoting Rhizobacterium with Broad-Spectrum Antimicrobial Activity.</title>
        <authorList>
            <person name="Hou Q."/>
            <person name="Wang C."/>
            <person name="Hou X."/>
            <person name="Xia Z."/>
            <person name="Ye J."/>
            <person name="Liu K."/>
            <person name="Liu H."/>
            <person name="Wang J."/>
            <person name="Guo H."/>
            <person name="Yu X."/>
            <person name="Yang Y."/>
            <person name="Du B."/>
            <person name="Ding Y."/>
        </authorList>
    </citation>
    <scope>NUCLEOTIDE SEQUENCE [LARGE SCALE GENOMIC DNA]</scope>
    <source>
        <strain evidence="3 4">DZQ7</strain>
    </source>
</reference>
<proteinExistence type="predicted"/>
<dbReference type="AlphaFoldDB" id="A0A2Z4MQC3"/>
<dbReference type="PROSITE" id="PS51085">
    <property type="entry name" value="2FE2S_FER_2"/>
    <property type="match status" value="1"/>
</dbReference>
<dbReference type="Proteomes" id="UP000036061">
    <property type="component" value="Chromosome"/>
</dbReference>
<evidence type="ECO:0000259" key="2">
    <source>
        <dbReference type="PROSITE" id="PS51085"/>
    </source>
</evidence>
<organism evidence="3 4">
    <name type="scientific">Brevibacillus brevis</name>
    <name type="common">Bacillus brevis</name>
    <dbReference type="NCBI Taxonomy" id="1393"/>
    <lineage>
        <taxon>Bacteria</taxon>
        <taxon>Bacillati</taxon>
        <taxon>Bacillota</taxon>
        <taxon>Bacilli</taxon>
        <taxon>Bacillales</taxon>
        <taxon>Paenibacillaceae</taxon>
        <taxon>Brevibacillus</taxon>
    </lineage>
</organism>
<dbReference type="Gene3D" id="3.10.20.30">
    <property type="match status" value="1"/>
</dbReference>
<evidence type="ECO:0000313" key="3">
    <source>
        <dbReference type="EMBL" id="AWX58734.1"/>
    </source>
</evidence>
<dbReference type="CDD" id="cd00207">
    <property type="entry name" value="fer2"/>
    <property type="match status" value="1"/>
</dbReference>
<evidence type="ECO:0000256" key="1">
    <source>
        <dbReference type="SAM" id="MobiDB-lite"/>
    </source>
</evidence>